<dbReference type="EMBL" id="PGFJ01000001">
    <property type="protein sequence ID" value="PJJ83480.1"/>
    <property type="molecule type" value="Genomic_DNA"/>
</dbReference>
<organism evidence="1 2">
    <name type="scientific">Mucilaginibacter auburnensis</name>
    <dbReference type="NCBI Taxonomy" id="1457233"/>
    <lineage>
        <taxon>Bacteria</taxon>
        <taxon>Pseudomonadati</taxon>
        <taxon>Bacteroidota</taxon>
        <taxon>Sphingobacteriia</taxon>
        <taxon>Sphingobacteriales</taxon>
        <taxon>Sphingobacteriaceae</taxon>
        <taxon>Mucilaginibacter</taxon>
    </lineage>
</organism>
<proteinExistence type="predicted"/>
<protein>
    <submittedName>
        <fullName evidence="1">Uncharacterized protein</fullName>
    </submittedName>
</protein>
<name>A0A2H9VRN2_9SPHI</name>
<keyword evidence="2" id="KW-1185">Reference proteome</keyword>
<dbReference type="RefSeq" id="WP_100339739.1">
    <property type="nucleotide sequence ID" value="NZ_PGFJ01000001.1"/>
</dbReference>
<gene>
    <name evidence="1" type="ORF">CLV57_0462</name>
</gene>
<comment type="caution">
    <text evidence="1">The sequence shown here is derived from an EMBL/GenBank/DDBJ whole genome shotgun (WGS) entry which is preliminary data.</text>
</comment>
<evidence type="ECO:0000313" key="1">
    <source>
        <dbReference type="EMBL" id="PJJ83480.1"/>
    </source>
</evidence>
<accession>A0A2H9VRN2</accession>
<evidence type="ECO:0000313" key="2">
    <source>
        <dbReference type="Proteomes" id="UP000242687"/>
    </source>
</evidence>
<sequence>MEKVAAEEFLRLYCEKHHIADVKGALLKWLVVSCKENTSLNAHVQTKEFTEFYDELNKMITCVYTAYRTNV</sequence>
<dbReference type="Proteomes" id="UP000242687">
    <property type="component" value="Unassembled WGS sequence"/>
</dbReference>
<reference evidence="1 2" key="1">
    <citation type="submission" date="2017-11" db="EMBL/GenBank/DDBJ databases">
        <title>Genomic Encyclopedia of Archaeal and Bacterial Type Strains, Phase II (KMG-II): From Individual Species to Whole Genera.</title>
        <authorList>
            <person name="Goeker M."/>
        </authorList>
    </citation>
    <scope>NUCLEOTIDE SEQUENCE [LARGE SCALE GENOMIC DNA]</scope>
    <source>
        <strain evidence="1 2">DSM 28175</strain>
    </source>
</reference>
<dbReference type="AlphaFoldDB" id="A0A2H9VRN2"/>